<dbReference type="PANTHER" id="PTHR24006">
    <property type="entry name" value="UBIQUITIN CARBOXYL-TERMINAL HYDROLASE"/>
    <property type="match status" value="1"/>
</dbReference>
<feature type="non-terminal residue" evidence="3">
    <location>
        <position position="1"/>
    </location>
</feature>
<protein>
    <submittedName>
        <fullName evidence="3">Ubiquitin carboxyl-terminal hydrolase family protein</fullName>
    </submittedName>
</protein>
<dbReference type="PROSITE" id="PS50235">
    <property type="entry name" value="USP_3"/>
    <property type="match status" value="1"/>
</dbReference>
<dbReference type="CDD" id="cd02257">
    <property type="entry name" value="Peptidase_C19"/>
    <property type="match status" value="1"/>
</dbReference>
<dbReference type="PANTHER" id="PTHR24006:SF937">
    <property type="entry name" value="UBIQUITIN CARBOXYL-TERMINAL HYDROLASE"/>
    <property type="match status" value="1"/>
</dbReference>
<gene>
    <name evidence="3" type="ORF">TPC1_11288</name>
</gene>
<feature type="domain" description="USP" evidence="2">
    <location>
        <begin position="59"/>
        <end position="368"/>
    </location>
</feature>
<dbReference type="InterPro" id="IPR028889">
    <property type="entry name" value="USP"/>
</dbReference>
<feature type="compositionally biased region" description="Basic and acidic residues" evidence="1">
    <location>
        <begin position="490"/>
        <end position="507"/>
    </location>
</feature>
<dbReference type="Pfam" id="PF00443">
    <property type="entry name" value="UCH"/>
    <property type="match status" value="1"/>
</dbReference>
<reference evidence="3" key="1">
    <citation type="submission" date="2015-07" db="EMBL/GenBank/DDBJ databases">
        <title>Adaptation to a free-living lifestyle via gene acquisitions in the diplomonad Trepomonas sp. PC1.</title>
        <authorList>
            <person name="Xu F."/>
            <person name="Jerlstrom-Hultqvist J."/>
            <person name="Kolisko M."/>
            <person name="Simpson A.G.B."/>
            <person name="Roger A.J."/>
            <person name="Svard S.G."/>
            <person name="Andersson J.O."/>
        </authorList>
    </citation>
    <scope>NUCLEOTIDE SEQUENCE</scope>
    <source>
        <strain evidence="3">PC1</strain>
    </source>
</reference>
<dbReference type="InterPro" id="IPR050164">
    <property type="entry name" value="Peptidase_C19"/>
</dbReference>
<evidence type="ECO:0000313" key="3">
    <source>
        <dbReference type="EMBL" id="JAP95642.1"/>
    </source>
</evidence>
<dbReference type="GO" id="GO:0004843">
    <property type="term" value="F:cysteine-type deubiquitinase activity"/>
    <property type="evidence" value="ECO:0007669"/>
    <property type="project" value="InterPro"/>
</dbReference>
<name>A0A146KG03_9EUKA</name>
<dbReference type="InterPro" id="IPR038765">
    <property type="entry name" value="Papain-like_cys_pep_sf"/>
</dbReference>
<dbReference type="Gene3D" id="3.90.70.10">
    <property type="entry name" value="Cysteine proteinases"/>
    <property type="match status" value="1"/>
</dbReference>
<dbReference type="AlphaFoldDB" id="A0A146KG03"/>
<feature type="region of interest" description="Disordered" evidence="1">
    <location>
        <begin position="462"/>
        <end position="507"/>
    </location>
</feature>
<dbReference type="EMBL" id="GDID01000964">
    <property type="protein sequence ID" value="JAP95642.1"/>
    <property type="molecule type" value="Transcribed_RNA"/>
</dbReference>
<dbReference type="PROSITE" id="PS00972">
    <property type="entry name" value="USP_1"/>
    <property type="match status" value="1"/>
</dbReference>
<feature type="compositionally biased region" description="Basic and acidic residues" evidence="1">
    <location>
        <begin position="467"/>
        <end position="483"/>
    </location>
</feature>
<dbReference type="InterPro" id="IPR001394">
    <property type="entry name" value="Peptidase_C19_UCH"/>
</dbReference>
<keyword evidence="3" id="KW-0378">Hydrolase</keyword>
<dbReference type="GO" id="GO:0005634">
    <property type="term" value="C:nucleus"/>
    <property type="evidence" value="ECO:0007669"/>
    <property type="project" value="TreeGrafter"/>
</dbReference>
<sequence>LRTIQFEEHVLPDAMNFRASGLYKIAVEHRPTIQEPTAYCFDPILLQDILSKPVRPSQCGLANFGASCYMNAAVQALYNTPSILSLFSNSFYVSQFPTNQLAQALFKTFSKMRQSAQLKPVQLADSLPLLKMSKFQQHDASEFIYKLLDSLISYEVKHQNFSEQSFINRETTALDQILSLTMSQTVKCRNCQHSKQQLVKARSLLVPIEKTLKKALLKFLSPVTICDYCCDFCNQKVEIEKSTEILQTSRVFMLQIQKWDDFGKKSQKKCQISEFLDLSSGISQKSVSQMEEMGNQQDLFSKITKPVSKKTHQLKAVVCHAGTENYGHYYAYCKNREWRVYDDETIRKVSEEEVFNGQEALFLIYEEISATKEVFQQIKKAEEIEITGIQKTDYFQEAKRQIATQKETQKEPNLQIESKLITQTKTEFCKSELKNPFSQQKPIQLKQKSFQTMQELKPGGFLSQKSDILHSKKSEMDMEIDRPRTRKTKVIRDQNREERERLIENRR</sequence>
<dbReference type="InterPro" id="IPR018200">
    <property type="entry name" value="USP_CS"/>
</dbReference>
<dbReference type="GO" id="GO:0005829">
    <property type="term" value="C:cytosol"/>
    <property type="evidence" value="ECO:0007669"/>
    <property type="project" value="TreeGrafter"/>
</dbReference>
<evidence type="ECO:0000259" key="2">
    <source>
        <dbReference type="PROSITE" id="PS50235"/>
    </source>
</evidence>
<dbReference type="SUPFAM" id="SSF54001">
    <property type="entry name" value="Cysteine proteinases"/>
    <property type="match status" value="1"/>
</dbReference>
<dbReference type="GO" id="GO:0016579">
    <property type="term" value="P:protein deubiquitination"/>
    <property type="evidence" value="ECO:0007669"/>
    <property type="project" value="InterPro"/>
</dbReference>
<accession>A0A146KG03</accession>
<evidence type="ECO:0000256" key="1">
    <source>
        <dbReference type="SAM" id="MobiDB-lite"/>
    </source>
</evidence>
<proteinExistence type="predicted"/>
<organism evidence="3">
    <name type="scientific">Trepomonas sp. PC1</name>
    <dbReference type="NCBI Taxonomy" id="1076344"/>
    <lineage>
        <taxon>Eukaryota</taxon>
        <taxon>Metamonada</taxon>
        <taxon>Diplomonadida</taxon>
        <taxon>Hexamitidae</taxon>
        <taxon>Hexamitinae</taxon>
        <taxon>Trepomonas</taxon>
    </lineage>
</organism>